<dbReference type="PANTHER" id="PTHR32282:SF11">
    <property type="entry name" value="PENICILLIN-BINDING PROTEIN 1B"/>
    <property type="match status" value="1"/>
</dbReference>
<accession>A0A1F7TM16</accession>
<protein>
    <recommendedName>
        <fullName evidence="13">peptidoglycan glycosyltransferase</fullName>
        <ecNumber evidence="13">2.4.99.28</ecNumber>
    </recommendedName>
</protein>
<keyword evidence="4" id="KW-0645">Protease</keyword>
<evidence type="ECO:0000256" key="7">
    <source>
        <dbReference type="ARBA" id="ARBA00022801"/>
    </source>
</evidence>
<evidence type="ECO:0000313" key="20">
    <source>
        <dbReference type="Proteomes" id="UP000177885"/>
    </source>
</evidence>
<keyword evidence="16" id="KW-0812">Transmembrane</keyword>
<dbReference type="GO" id="GO:0005886">
    <property type="term" value="C:plasma membrane"/>
    <property type="evidence" value="ECO:0007669"/>
    <property type="project" value="UniProtKB-SubCell"/>
</dbReference>
<dbReference type="EC" id="2.4.99.28" evidence="13"/>
<dbReference type="InterPro" id="IPR001460">
    <property type="entry name" value="PCN-bd_Tpept"/>
</dbReference>
<feature type="region of interest" description="Disordered" evidence="15">
    <location>
        <begin position="961"/>
        <end position="985"/>
    </location>
</feature>
<feature type="compositionally biased region" description="Pro residues" evidence="15">
    <location>
        <begin position="963"/>
        <end position="985"/>
    </location>
</feature>
<evidence type="ECO:0000256" key="16">
    <source>
        <dbReference type="SAM" id="Phobius"/>
    </source>
</evidence>
<dbReference type="GO" id="GO:0006508">
    <property type="term" value="P:proteolysis"/>
    <property type="evidence" value="ECO:0007669"/>
    <property type="project" value="UniProtKB-KW"/>
</dbReference>
<dbReference type="InterPro" id="IPR013783">
    <property type="entry name" value="Ig-like_fold"/>
</dbReference>
<keyword evidence="6" id="KW-0808">Transferase</keyword>
<dbReference type="Pfam" id="PF17957">
    <property type="entry name" value="Big_7"/>
    <property type="match status" value="1"/>
</dbReference>
<evidence type="ECO:0000256" key="4">
    <source>
        <dbReference type="ARBA" id="ARBA00022670"/>
    </source>
</evidence>
<evidence type="ECO:0000256" key="6">
    <source>
        <dbReference type="ARBA" id="ARBA00022679"/>
    </source>
</evidence>
<dbReference type="SUPFAM" id="SSF56601">
    <property type="entry name" value="beta-lactamase/transpeptidase-like"/>
    <property type="match status" value="1"/>
</dbReference>
<keyword evidence="10 16" id="KW-0472">Membrane</keyword>
<dbReference type="Pfam" id="PF00912">
    <property type="entry name" value="Transgly"/>
    <property type="match status" value="1"/>
</dbReference>
<evidence type="ECO:0000256" key="8">
    <source>
        <dbReference type="ARBA" id="ARBA00022960"/>
    </source>
</evidence>
<dbReference type="PANTHER" id="PTHR32282">
    <property type="entry name" value="BINDING PROTEIN TRANSPEPTIDASE, PUTATIVE-RELATED"/>
    <property type="match status" value="1"/>
</dbReference>
<dbReference type="Gene3D" id="3.40.710.10">
    <property type="entry name" value="DD-peptidase/beta-lactamase superfamily"/>
    <property type="match status" value="1"/>
</dbReference>
<dbReference type="GO" id="GO:0008955">
    <property type="term" value="F:peptidoglycan glycosyltransferase activity"/>
    <property type="evidence" value="ECO:0007669"/>
    <property type="project" value="UniProtKB-EC"/>
</dbReference>
<dbReference type="AlphaFoldDB" id="A0A1F7TM16"/>
<sequence length="985" mass="107369">MTSHRYPSHEWQRSTRARRKLRLPKIRLSKAAWQNILLAGSILFMGGSLFVLGLFAFVSHDLPDPRQLTDRSIPETTKIYDRTGEHLLYEIFGSENRTLVKLQEGFCDMQTEMETDGNGIPRYAVQATITAEDRKFCSHGGFSVTGLMRAVLFAGSRGGGSTLTQQLVKNAILSNERSLTRKAKELILSLELERRYSKDEILQIYFNEIPYGSTYYGIEAASQNFFGKHVSELSLAQAATLAALPQVPTFYINNPDRLKARRDWILDGMADMGFVTREEADAAKGEDTTLEDTVANIQAPHFVFYVKQQLEETYGQRLVEEGGLKVITSLDYDKQLIAEEEVVRGVEERGEAYNFNDAALVATDPKTGQILAMVGSADYFDESIAGQVNVADRPRQPGSSFKPIAYAKGFDLGYTPNTVLWDVNTTFPTATGDYAPKNYDLGERGPIRVREALQGSLNIPAVEMVYLVGVENALSFAEALGYATFGDRSRFGLSIVLGGAEVKLTEHVGAYGTFANDGVRMSQVSILKVEDPKGTVLEEWKPGEGTKVTEPNVARLISNVMSDNAARAYVFGLNNALVVGGRPVAAKTGTTNDYHDGWTLGYTPSLAAGVWTGNADNEAMTRGADGSKIAAPIWNAFMRRALDGTPVEAFPAPEVAITGKRMLDGDLAGTTVTVDRVTGKLATEYTPPSTRESRTYAEYHSILHYVDRADPLGPAPTDPARDPMYAPWEAALADWLARKEAETGIKVTNATPPTEYDDVHVPDNFPSVTIESPSSGTTVTSREIDVSVNAFARRGVSRVEVYLDGFFLGSDAFAPYTVRTRIPDTIGRGFHTLKAVAYDDVENSGSDTVGIHVESDAQASGFDILDPKNGQTIEKNSQTYSIAVNLKNPTDYHSVTVYARPSGAGDPHVVGTKTDPSSPFLTFEWTLPNDGDWVISASAIRVRDGERVDTAGIVVHVVTPSGIIPPPSGDGTTPPPPLPDINPFN</sequence>
<dbReference type="GO" id="GO:0004180">
    <property type="term" value="F:carboxypeptidase activity"/>
    <property type="evidence" value="ECO:0007669"/>
    <property type="project" value="UniProtKB-KW"/>
</dbReference>
<dbReference type="GO" id="GO:0008360">
    <property type="term" value="P:regulation of cell shape"/>
    <property type="evidence" value="ECO:0007669"/>
    <property type="project" value="UniProtKB-KW"/>
</dbReference>
<dbReference type="Proteomes" id="UP000177885">
    <property type="component" value="Unassembled WGS sequence"/>
</dbReference>
<feature type="transmembrane region" description="Helical" evidence="16">
    <location>
        <begin position="36"/>
        <end position="58"/>
    </location>
</feature>
<feature type="domain" description="Penicillin-binding protein transpeptidase" evidence="17">
    <location>
        <begin position="359"/>
        <end position="638"/>
    </location>
</feature>
<gene>
    <name evidence="19" type="ORF">A2856_00880</name>
</gene>
<dbReference type="InterPro" id="IPR012338">
    <property type="entry name" value="Beta-lactam/transpept-like"/>
</dbReference>
<evidence type="ECO:0000256" key="5">
    <source>
        <dbReference type="ARBA" id="ARBA00022676"/>
    </source>
</evidence>
<proteinExistence type="predicted"/>
<dbReference type="Gene3D" id="2.60.40.10">
    <property type="entry name" value="Immunoglobulins"/>
    <property type="match status" value="1"/>
</dbReference>
<evidence type="ECO:0000256" key="14">
    <source>
        <dbReference type="ARBA" id="ARBA00049902"/>
    </source>
</evidence>
<feature type="domain" description="Glycosyl transferase family 51" evidence="18">
    <location>
        <begin position="116"/>
        <end position="269"/>
    </location>
</feature>
<name>A0A1F7TM16_9BACT</name>
<keyword evidence="7" id="KW-0378">Hydrolase</keyword>
<keyword evidence="11" id="KW-0511">Multifunctional enzyme</keyword>
<dbReference type="InterPro" id="IPR050396">
    <property type="entry name" value="Glycosyltr_51/Transpeptidase"/>
</dbReference>
<dbReference type="InterPro" id="IPR001264">
    <property type="entry name" value="Glyco_trans_51"/>
</dbReference>
<dbReference type="SUPFAM" id="SSF53955">
    <property type="entry name" value="Lysozyme-like"/>
    <property type="match status" value="1"/>
</dbReference>
<evidence type="ECO:0000256" key="9">
    <source>
        <dbReference type="ARBA" id="ARBA00022984"/>
    </source>
</evidence>
<dbReference type="InterPro" id="IPR023346">
    <property type="entry name" value="Lysozyme-like_dom_sf"/>
</dbReference>
<keyword evidence="9" id="KW-0573">Peptidoglycan synthesis</keyword>
<evidence type="ECO:0000259" key="18">
    <source>
        <dbReference type="Pfam" id="PF00912"/>
    </source>
</evidence>
<keyword evidence="12" id="KW-0961">Cell wall biogenesis/degradation</keyword>
<dbReference type="GO" id="GO:0071555">
    <property type="term" value="P:cell wall organization"/>
    <property type="evidence" value="ECO:0007669"/>
    <property type="project" value="UniProtKB-KW"/>
</dbReference>
<organism evidence="19 20">
    <name type="scientific">Candidatus Uhrbacteria bacterium RIFCSPHIGHO2_01_FULL_63_20</name>
    <dbReference type="NCBI Taxonomy" id="1802385"/>
    <lineage>
        <taxon>Bacteria</taxon>
        <taxon>Candidatus Uhriibacteriota</taxon>
    </lineage>
</organism>
<comment type="subcellular location">
    <subcellularLocation>
        <location evidence="1">Cell membrane</location>
    </subcellularLocation>
</comment>
<evidence type="ECO:0000259" key="17">
    <source>
        <dbReference type="Pfam" id="PF00905"/>
    </source>
</evidence>
<comment type="catalytic activity">
    <reaction evidence="14">
        <text>[GlcNAc-(1-&gt;4)-Mur2Ac(oyl-L-Ala-gamma-D-Glu-L-Lys-D-Ala-D-Ala)](n)-di-trans,octa-cis-undecaprenyl diphosphate + beta-D-GlcNAc-(1-&gt;4)-Mur2Ac(oyl-L-Ala-gamma-D-Glu-L-Lys-D-Ala-D-Ala)-di-trans,octa-cis-undecaprenyl diphosphate = [GlcNAc-(1-&gt;4)-Mur2Ac(oyl-L-Ala-gamma-D-Glu-L-Lys-D-Ala-D-Ala)](n+1)-di-trans,octa-cis-undecaprenyl diphosphate + di-trans,octa-cis-undecaprenyl diphosphate + H(+)</text>
        <dbReference type="Rhea" id="RHEA:23708"/>
        <dbReference type="Rhea" id="RHEA-COMP:9602"/>
        <dbReference type="Rhea" id="RHEA-COMP:9603"/>
        <dbReference type="ChEBI" id="CHEBI:15378"/>
        <dbReference type="ChEBI" id="CHEBI:58405"/>
        <dbReference type="ChEBI" id="CHEBI:60033"/>
        <dbReference type="ChEBI" id="CHEBI:78435"/>
        <dbReference type="EC" id="2.4.99.28"/>
    </reaction>
</comment>
<reference evidence="19 20" key="1">
    <citation type="journal article" date="2016" name="Nat. Commun.">
        <title>Thousands of microbial genomes shed light on interconnected biogeochemical processes in an aquifer system.</title>
        <authorList>
            <person name="Anantharaman K."/>
            <person name="Brown C.T."/>
            <person name="Hug L.A."/>
            <person name="Sharon I."/>
            <person name="Castelle C.J."/>
            <person name="Probst A.J."/>
            <person name="Thomas B.C."/>
            <person name="Singh A."/>
            <person name="Wilkins M.J."/>
            <person name="Karaoz U."/>
            <person name="Brodie E.L."/>
            <person name="Williams K.H."/>
            <person name="Hubbard S.S."/>
            <person name="Banfield J.F."/>
        </authorList>
    </citation>
    <scope>NUCLEOTIDE SEQUENCE [LARGE SCALE GENOMIC DNA]</scope>
</reference>
<keyword evidence="8" id="KW-0133">Cell shape</keyword>
<evidence type="ECO:0000256" key="12">
    <source>
        <dbReference type="ARBA" id="ARBA00023316"/>
    </source>
</evidence>
<keyword evidence="16" id="KW-1133">Transmembrane helix</keyword>
<dbReference type="STRING" id="1802385.A2856_00880"/>
<dbReference type="Gene3D" id="1.10.3810.10">
    <property type="entry name" value="Biosynthetic peptidoglycan transglycosylase-like"/>
    <property type="match status" value="1"/>
</dbReference>
<evidence type="ECO:0000256" key="13">
    <source>
        <dbReference type="ARBA" id="ARBA00044770"/>
    </source>
</evidence>
<evidence type="ECO:0000256" key="15">
    <source>
        <dbReference type="SAM" id="MobiDB-lite"/>
    </source>
</evidence>
<keyword evidence="2" id="KW-1003">Cell membrane</keyword>
<comment type="caution">
    <text evidence="19">The sequence shown here is derived from an EMBL/GenBank/DDBJ whole genome shotgun (WGS) entry which is preliminary data.</text>
</comment>
<dbReference type="GO" id="GO:0009252">
    <property type="term" value="P:peptidoglycan biosynthetic process"/>
    <property type="evidence" value="ECO:0007669"/>
    <property type="project" value="UniProtKB-KW"/>
</dbReference>
<evidence type="ECO:0000313" key="19">
    <source>
        <dbReference type="EMBL" id="OGL67026.1"/>
    </source>
</evidence>
<dbReference type="GO" id="GO:0008658">
    <property type="term" value="F:penicillin binding"/>
    <property type="evidence" value="ECO:0007669"/>
    <property type="project" value="InterPro"/>
</dbReference>
<evidence type="ECO:0000256" key="10">
    <source>
        <dbReference type="ARBA" id="ARBA00023136"/>
    </source>
</evidence>
<evidence type="ECO:0000256" key="2">
    <source>
        <dbReference type="ARBA" id="ARBA00022475"/>
    </source>
</evidence>
<dbReference type="Pfam" id="PF00905">
    <property type="entry name" value="Transpeptidase"/>
    <property type="match status" value="1"/>
</dbReference>
<evidence type="ECO:0000256" key="3">
    <source>
        <dbReference type="ARBA" id="ARBA00022645"/>
    </source>
</evidence>
<evidence type="ECO:0000256" key="11">
    <source>
        <dbReference type="ARBA" id="ARBA00023268"/>
    </source>
</evidence>
<keyword evidence="3" id="KW-0121">Carboxypeptidase</keyword>
<dbReference type="EMBL" id="MGDT01000004">
    <property type="protein sequence ID" value="OGL67026.1"/>
    <property type="molecule type" value="Genomic_DNA"/>
</dbReference>
<dbReference type="GO" id="GO:0030288">
    <property type="term" value="C:outer membrane-bounded periplasmic space"/>
    <property type="evidence" value="ECO:0007669"/>
    <property type="project" value="TreeGrafter"/>
</dbReference>
<keyword evidence="5" id="KW-0328">Glycosyltransferase</keyword>
<dbReference type="InterPro" id="IPR036950">
    <property type="entry name" value="PBP_transglycosylase"/>
</dbReference>
<evidence type="ECO:0000256" key="1">
    <source>
        <dbReference type="ARBA" id="ARBA00004236"/>
    </source>
</evidence>